<keyword evidence="2" id="KW-0251">Elongation factor</keyword>
<sequence length="141" mass="16173">MTTKEEGNILTVHDRFDHPLSRTFESPPKHNGSREVNPSPHHAQSEPSGCRTSPIRRAAAGPPPLAADDGCRELCARAWRRGREFENLRKEKEEFGKRRIGDLTVEKKKKKEQRTAPSTRVIQLKNAQNPNFRRRGKDEVR</sequence>
<keyword evidence="3" id="KW-1185">Reference proteome</keyword>
<dbReference type="Proteomes" id="UP000325081">
    <property type="component" value="Unassembled WGS sequence"/>
</dbReference>
<protein>
    <submittedName>
        <fullName evidence="2">Transcription elongation factor A protein 1</fullName>
    </submittedName>
</protein>
<name>A0A5A7PRL3_STRAF</name>
<comment type="caution">
    <text evidence="2">The sequence shown here is derived from an EMBL/GenBank/DDBJ whole genome shotgun (WGS) entry which is preliminary data.</text>
</comment>
<proteinExistence type="predicted"/>
<dbReference type="AlphaFoldDB" id="A0A5A7PRL3"/>
<gene>
    <name evidence="2" type="ORF">STAS_11884</name>
</gene>
<evidence type="ECO:0000313" key="2">
    <source>
        <dbReference type="EMBL" id="GER35595.1"/>
    </source>
</evidence>
<evidence type="ECO:0000313" key="3">
    <source>
        <dbReference type="Proteomes" id="UP000325081"/>
    </source>
</evidence>
<evidence type="ECO:0000256" key="1">
    <source>
        <dbReference type="SAM" id="MobiDB-lite"/>
    </source>
</evidence>
<organism evidence="2 3">
    <name type="scientific">Striga asiatica</name>
    <name type="common">Asiatic witchweed</name>
    <name type="synonym">Buchnera asiatica</name>
    <dbReference type="NCBI Taxonomy" id="4170"/>
    <lineage>
        <taxon>Eukaryota</taxon>
        <taxon>Viridiplantae</taxon>
        <taxon>Streptophyta</taxon>
        <taxon>Embryophyta</taxon>
        <taxon>Tracheophyta</taxon>
        <taxon>Spermatophyta</taxon>
        <taxon>Magnoliopsida</taxon>
        <taxon>eudicotyledons</taxon>
        <taxon>Gunneridae</taxon>
        <taxon>Pentapetalae</taxon>
        <taxon>asterids</taxon>
        <taxon>lamiids</taxon>
        <taxon>Lamiales</taxon>
        <taxon>Orobanchaceae</taxon>
        <taxon>Buchnereae</taxon>
        <taxon>Striga</taxon>
    </lineage>
</organism>
<reference evidence="3" key="1">
    <citation type="journal article" date="2019" name="Curr. Biol.">
        <title>Genome Sequence of Striga asiatica Provides Insight into the Evolution of Plant Parasitism.</title>
        <authorList>
            <person name="Yoshida S."/>
            <person name="Kim S."/>
            <person name="Wafula E.K."/>
            <person name="Tanskanen J."/>
            <person name="Kim Y.M."/>
            <person name="Honaas L."/>
            <person name="Yang Z."/>
            <person name="Spallek T."/>
            <person name="Conn C.E."/>
            <person name="Ichihashi Y."/>
            <person name="Cheong K."/>
            <person name="Cui S."/>
            <person name="Der J.P."/>
            <person name="Gundlach H."/>
            <person name="Jiao Y."/>
            <person name="Hori C."/>
            <person name="Ishida J.K."/>
            <person name="Kasahara H."/>
            <person name="Kiba T."/>
            <person name="Kim M.S."/>
            <person name="Koo N."/>
            <person name="Laohavisit A."/>
            <person name="Lee Y.H."/>
            <person name="Lumba S."/>
            <person name="McCourt P."/>
            <person name="Mortimer J.C."/>
            <person name="Mutuku J.M."/>
            <person name="Nomura T."/>
            <person name="Sasaki-Sekimoto Y."/>
            <person name="Seto Y."/>
            <person name="Wang Y."/>
            <person name="Wakatake T."/>
            <person name="Sakakibara H."/>
            <person name="Demura T."/>
            <person name="Yamaguchi S."/>
            <person name="Yoneyama K."/>
            <person name="Manabe R.I."/>
            <person name="Nelson D.C."/>
            <person name="Schulman A.H."/>
            <person name="Timko M.P."/>
            <person name="dePamphilis C.W."/>
            <person name="Choi D."/>
            <person name="Shirasu K."/>
        </authorList>
    </citation>
    <scope>NUCLEOTIDE SEQUENCE [LARGE SCALE GENOMIC DNA]</scope>
    <source>
        <strain evidence="3">cv. UVA1</strain>
    </source>
</reference>
<dbReference type="EMBL" id="BKCP01004984">
    <property type="protein sequence ID" value="GER35595.1"/>
    <property type="molecule type" value="Genomic_DNA"/>
</dbReference>
<dbReference type="GO" id="GO:0003746">
    <property type="term" value="F:translation elongation factor activity"/>
    <property type="evidence" value="ECO:0007669"/>
    <property type="project" value="UniProtKB-KW"/>
</dbReference>
<feature type="compositionally biased region" description="Polar residues" evidence="1">
    <location>
        <begin position="115"/>
        <end position="131"/>
    </location>
</feature>
<feature type="region of interest" description="Disordered" evidence="1">
    <location>
        <begin position="106"/>
        <end position="141"/>
    </location>
</feature>
<feature type="region of interest" description="Disordered" evidence="1">
    <location>
        <begin position="1"/>
        <end position="70"/>
    </location>
</feature>
<feature type="compositionally biased region" description="Basic and acidic residues" evidence="1">
    <location>
        <begin position="1"/>
        <end position="20"/>
    </location>
</feature>
<accession>A0A5A7PRL3</accession>
<keyword evidence="2" id="KW-0648">Protein biosynthesis</keyword>